<dbReference type="InterPro" id="IPR037068">
    <property type="entry name" value="DNA_primase_core_N_sf"/>
</dbReference>
<dbReference type="GO" id="GO:0003677">
    <property type="term" value="F:DNA binding"/>
    <property type="evidence" value="ECO:0007669"/>
    <property type="project" value="UniProtKB-KW"/>
</dbReference>
<dbReference type="Gene3D" id="3.40.1360.10">
    <property type="match status" value="1"/>
</dbReference>
<gene>
    <name evidence="12" type="primary">dnaG</name>
    <name evidence="17" type="ORF">COS33_00785</name>
</gene>
<dbReference type="PIRSF" id="PIRSF002811">
    <property type="entry name" value="DnaG"/>
    <property type="match status" value="1"/>
</dbReference>
<evidence type="ECO:0000313" key="18">
    <source>
        <dbReference type="Proteomes" id="UP000230595"/>
    </source>
</evidence>
<dbReference type="EC" id="2.7.7.101" evidence="12"/>
<comment type="function">
    <text evidence="12 13">RNA polymerase that catalyzes the synthesis of short RNA molecules used as primers for DNA polymerase during DNA replication.</text>
</comment>
<dbReference type="Pfam" id="PF13155">
    <property type="entry name" value="Toprim_2"/>
    <property type="match status" value="1"/>
</dbReference>
<dbReference type="InterPro" id="IPR002694">
    <property type="entry name" value="Znf_CHC2"/>
</dbReference>
<dbReference type="PANTHER" id="PTHR30313">
    <property type="entry name" value="DNA PRIMASE"/>
    <property type="match status" value="1"/>
</dbReference>
<accession>A0A2M7CQG1</accession>
<evidence type="ECO:0000256" key="8">
    <source>
        <dbReference type="ARBA" id="ARBA00022833"/>
    </source>
</evidence>
<evidence type="ECO:0000256" key="4">
    <source>
        <dbReference type="ARBA" id="ARBA00022695"/>
    </source>
</evidence>
<sequence length="592" mass="68674">MAITSPVQEIKDRLDIVEFIRSYVALQPSGKNFKACCPFHKEKTPSFIVSPERQNWHCFGACAEGGDIFKFVMKHDNLEFYEALKFLAEKAGVELKKFSPADQKQFGVLYDINDSAKKFFQNQLKISKEAADYLATRELKKETIKEFEIGFAPQGFDHLTVYLIKEGYDVTDIQRAGLNFKSERGGYVDKFRNRIMFPIYNHFGKTIGFTGRILPQYDTGDFGKYINSPETPIFNKSKVLYGFHKSKNFIKEKKEVVLVEGQMDFLMAWQDGMKNTIATSGIALTFDHLTTLKRLTDQIIFCFDNDEAGLKAAERSIDLAQSRDFSVKLLILEGYKDPADVVKNKPGILNKLAEKAKPAMEFYFDRYLEISNLKSQISKFDLGKFKNNIRIVLAKIKILASPIEKQHWLRELSLKTRIKEEALAEEMEGLKIQSASWRTNFQNPIFKPIARQEQKDLLQTTTRIDLIAQKIIGILTIKEDLHPHIKSHIDYFPETYSAIARSFIEKTEIKEARHIDLLNAISLRTSFDFQIIDEEKINREFQELIRQLQLEYLRNKRQILINSLKEAENEKDEQKIETILHEFDEMSKLMQN</sequence>
<protein>
    <recommendedName>
        <fullName evidence="12 13">DNA primase</fullName>
        <ecNumber evidence="12">2.7.7.101</ecNumber>
    </recommendedName>
</protein>
<comment type="catalytic activity">
    <reaction evidence="12">
        <text>ssDNA + n NTP = ssDNA/pppN(pN)n-1 hybrid + (n-1) diphosphate.</text>
        <dbReference type="EC" id="2.7.7.101"/>
    </reaction>
</comment>
<reference evidence="18" key="1">
    <citation type="submission" date="2017-09" db="EMBL/GenBank/DDBJ databases">
        <title>Depth-based differentiation of microbial function through sediment-hosted aquifers and enrichment of novel symbionts in the deep terrestrial subsurface.</title>
        <authorList>
            <person name="Probst A.J."/>
            <person name="Ladd B."/>
            <person name="Jarett J.K."/>
            <person name="Geller-Mcgrath D.E."/>
            <person name="Sieber C.M.K."/>
            <person name="Emerson J.B."/>
            <person name="Anantharaman K."/>
            <person name="Thomas B.C."/>
            <person name="Malmstrom R."/>
            <person name="Stieglmeier M."/>
            <person name="Klingl A."/>
            <person name="Woyke T."/>
            <person name="Ryan C.M."/>
            <person name="Banfield J.F."/>
        </authorList>
    </citation>
    <scope>NUCLEOTIDE SEQUENCE [LARGE SCALE GENOMIC DNA]</scope>
</reference>
<evidence type="ECO:0000256" key="14">
    <source>
        <dbReference type="PIRSR" id="PIRSR002811-1"/>
    </source>
</evidence>
<organism evidence="17 18">
    <name type="scientific">Candidatus Wolfebacteria bacterium CG02_land_8_20_14_3_00_37_12</name>
    <dbReference type="NCBI Taxonomy" id="1975066"/>
    <lineage>
        <taxon>Bacteria</taxon>
        <taxon>Candidatus Wolfeibacteriota</taxon>
    </lineage>
</organism>
<dbReference type="InterPro" id="IPR013264">
    <property type="entry name" value="DNAG_N"/>
</dbReference>
<evidence type="ECO:0000256" key="15">
    <source>
        <dbReference type="SAM" id="Coils"/>
    </source>
</evidence>
<name>A0A2M7CQG1_9BACT</name>
<dbReference type="SMART" id="SM00493">
    <property type="entry name" value="TOPRIM"/>
    <property type="match status" value="1"/>
</dbReference>
<dbReference type="GO" id="GO:1990077">
    <property type="term" value="C:primosome complex"/>
    <property type="evidence" value="ECO:0007669"/>
    <property type="project" value="UniProtKB-KW"/>
</dbReference>
<evidence type="ECO:0000256" key="3">
    <source>
        <dbReference type="ARBA" id="ARBA00022679"/>
    </source>
</evidence>
<keyword evidence="8 13" id="KW-0862">Zinc</keyword>
<keyword evidence="5 12" id="KW-0235">DNA replication</keyword>
<keyword evidence="6 13" id="KW-0479">Metal-binding</keyword>
<comment type="similarity">
    <text evidence="12 13">Belongs to the DnaG primase family.</text>
</comment>
<dbReference type="EMBL" id="PEUH01000014">
    <property type="protein sequence ID" value="PIV31892.1"/>
    <property type="molecule type" value="Genomic_DNA"/>
</dbReference>
<dbReference type="HAMAP" id="MF_00974">
    <property type="entry name" value="DNA_primase_DnaG"/>
    <property type="match status" value="1"/>
</dbReference>
<evidence type="ECO:0000256" key="13">
    <source>
        <dbReference type="PIRNR" id="PIRNR002811"/>
    </source>
</evidence>
<dbReference type="InterPro" id="IPR006295">
    <property type="entry name" value="DNA_primase_DnaG"/>
</dbReference>
<keyword evidence="10 12" id="KW-0238">DNA-binding</keyword>
<comment type="cofactor">
    <cofactor evidence="13 14">
        <name>Zn(2+)</name>
        <dbReference type="ChEBI" id="CHEBI:29105"/>
    </cofactor>
    <text evidence="13 14">Binds 1 zinc ion per monomer.</text>
</comment>
<evidence type="ECO:0000256" key="9">
    <source>
        <dbReference type="ARBA" id="ARBA00022842"/>
    </source>
</evidence>
<keyword evidence="1 12" id="KW-0240">DNA-directed RNA polymerase</keyword>
<keyword evidence="15" id="KW-0175">Coiled coil</keyword>
<evidence type="ECO:0000256" key="1">
    <source>
        <dbReference type="ARBA" id="ARBA00022478"/>
    </source>
</evidence>
<evidence type="ECO:0000256" key="5">
    <source>
        <dbReference type="ARBA" id="ARBA00022705"/>
    </source>
</evidence>
<keyword evidence="3 12" id="KW-0808">Transferase</keyword>
<dbReference type="SUPFAM" id="SSF57783">
    <property type="entry name" value="Zinc beta-ribbon"/>
    <property type="match status" value="1"/>
</dbReference>
<dbReference type="Pfam" id="PF01807">
    <property type="entry name" value="Zn_ribbon_DnaG"/>
    <property type="match status" value="1"/>
</dbReference>
<dbReference type="PROSITE" id="PS50880">
    <property type="entry name" value="TOPRIM"/>
    <property type="match status" value="1"/>
</dbReference>
<dbReference type="PANTHER" id="PTHR30313:SF2">
    <property type="entry name" value="DNA PRIMASE"/>
    <property type="match status" value="1"/>
</dbReference>
<dbReference type="InterPro" id="IPR034151">
    <property type="entry name" value="TOPRIM_DnaG_bac"/>
</dbReference>
<dbReference type="NCBIfam" id="TIGR01391">
    <property type="entry name" value="dnaG"/>
    <property type="match status" value="1"/>
</dbReference>
<keyword evidence="7 14" id="KW-0863">Zinc-finger</keyword>
<dbReference type="GO" id="GO:0000428">
    <property type="term" value="C:DNA-directed RNA polymerase complex"/>
    <property type="evidence" value="ECO:0007669"/>
    <property type="project" value="UniProtKB-KW"/>
</dbReference>
<dbReference type="GO" id="GO:0003899">
    <property type="term" value="F:DNA-directed RNA polymerase activity"/>
    <property type="evidence" value="ECO:0007669"/>
    <property type="project" value="UniProtKB-UniRule"/>
</dbReference>
<evidence type="ECO:0000256" key="6">
    <source>
        <dbReference type="ARBA" id="ARBA00022723"/>
    </source>
</evidence>
<keyword evidence="4 12" id="KW-0548">Nucleotidyltransferase</keyword>
<dbReference type="AlphaFoldDB" id="A0A2M7CQG1"/>
<dbReference type="SUPFAM" id="SSF56731">
    <property type="entry name" value="DNA primase core"/>
    <property type="match status" value="1"/>
</dbReference>
<comment type="caution">
    <text evidence="12">Lacks conserved residue(s) required for the propagation of feature annotation.</text>
</comment>
<dbReference type="InterPro" id="IPR030846">
    <property type="entry name" value="DnaG_bac"/>
</dbReference>
<feature type="domain" description="Toprim" evidence="16">
    <location>
        <begin position="254"/>
        <end position="335"/>
    </location>
</feature>
<evidence type="ECO:0000256" key="10">
    <source>
        <dbReference type="ARBA" id="ARBA00023125"/>
    </source>
</evidence>
<dbReference type="FunFam" id="3.90.580.10:FF:000001">
    <property type="entry name" value="DNA primase"/>
    <property type="match status" value="1"/>
</dbReference>
<comment type="subunit">
    <text evidence="12">Monomer. Interacts with DnaB.</text>
</comment>
<evidence type="ECO:0000256" key="7">
    <source>
        <dbReference type="ARBA" id="ARBA00022771"/>
    </source>
</evidence>
<dbReference type="SMART" id="SM00400">
    <property type="entry name" value="ZnF_CHCC"/>
    <property type="match status" value="1"/>
</dbReference>
<evidence type="ECO:0000256" key="2">
    <source>
        <dbReference type="ARBA" id="ARBA00022515"/>
    </source>
</evidence>
<dbReference type="GO" id="GO:0008270">
    <property type="term" value="F:zinc ion binding"/>
    <property type="evidence" value="ECO:0007669"/>
    <property type="project" value="UniProtKB-KW"/>
</dbReference>
<evidence type="ECO:0000313" key="17">
    <source>
        <dbReference type="EMBL" id="PIV31892.1"/>
    </source>
</evidence>
<evidence type="ECO:0000256" key="11">
    <source>
        <dbReference type="ARBA" id="ARBA00023163"/>
    </source>
</evidence>
<feature type="zinc finger region" description="CHC2-type" evidence="14">
    <location>
        <begin position="37"/>
        <end position="62"/>
    </location>
</feature>
<dbReference type="Pfam" id="PF08275">
    <property type="entry name" value="DNAG_N"/>
    <property type="match status" value="1"/>
</dbReference>
<keyword evidence="2 12" id="KW-0639">Primosome</keyword>
<dbReference type="InterPro" id="IPR036977">
    <property type="entry name" value="DNA_primase_Znf_CHC2"/>
</dbReference>
<feature type="coiled-coil region" evidence="15">
    <location>
        <begin position="531"/>
        <end position="577"/>
    </location>
</feature>
<keyword evidence="9" id="KW-0460">Magnesium</keyword>
<proteinExistence type="inferred from homology"/>
<comment type="caution">
    <text evidence="17">The sequence shown here is derived from an EMBL/GenBank/DDBJ whole genome shotgun (WGS) entry which is preliminary data.</text>
</comment>
<keyword evidence="11 12" id="KW-0804">Transcription</keyword>
<dbReference type="Gene3D" id="3.90.980.10">
    <property type="entry name" value="DNA primase, catalytic core, N-terminal domain"/>
    <property type="match status" value="1"/>
</dbReference>
<evidence type="ECO:0000259" key="16">
    <source>
        <dbReference type="PROSITE" id="PS50880"/>
    </source>
</evidence>
<dbReference type="CDD" id="cd03364">
    <property type="entry name" value="TOPRIM_DnaG_primases"/>
    <property type="match status" value="1"/>
</dbReference>
<evidence type="ECO:0000256" key="12">
    <source>
        <dbReference type="HAMAP-Rule" id="MF_00974"/>
    </source>
</evidence>
<dbReference type="Gene3D" id="3.90.580.10">
    <property type="entry name" value="Zinc finger, CHC2-type domain"/>
    <property type="match status" value="1"/>
</dbReference>
<dbReference type="GO" id="GO:0005737">
    <property type="term" value="C:cytoplasm"/>
    <property type="evidence" value="ECO:0007669"/>
    <property type="project" value="TreeGrafter"/>
</dbReference>
<dbReference type="InterPro" id="IPR006171">
    <property type="entry name" value="TOPRIM_dom"/>
</dbReference>
<dbReference type="Proteomes" id="UP000230595">
    <property type="component" value="Unassembled WGS sequence"/>
</dbReference>
<dbReference type="InterPro" id="IPR050219">
    <property type="entry name" value="DnaG_primase"/>
</dbReference>
<dbReference type="GO" id="GO:0006269">
    <property type="term" value="P:DNA replication, synthesis of primer"/>
    <property type="evidence" value="ECO:0007669"/>
    <property type="project" value="UniProtKB-UniRule"/>
</dbReference>